<accession>A0ACB9QMX2</accession>
<evidence type="ECO:0000313" key="1">
    <source>
        <dbReference type="EMBL" id="KAI4367980.1"/>
    </source>
</evidence>
<keyword evidence="2" id="KW-1185">Reference proteome</keyword>
<comment type="caution">
    <text evidence="1">The sequence shown here is derived from an EMBL/GenBank/DDBJ whole genome shotgun (WGS) entry which is preliminary data.</text>
</comment>
<sequence length="843" mass="95573">MDLLLNLDAAKCFSLLDVSKALPPVAISAAVAPPKGRKVRPADEWSQRGVSGYPSRHNERPSSRRRQSSLIYDVNLDRSLDLTVGLKNGTGGAEDACRKEKILVQPKCSTKCSRYGGIIPAILQALDMFEDLDEAFGPWEDRMSCKERSIILKEQSSWERAWDIFEWFKRKRCYEANVIHYNIMLRILGRAQKWGYVEQLWDEMIANGVEPVNSTYGTLIDAYSKGGRREVALAWLGKMNKQGMVPDEVTMGIIVQMYKKAGEFGKAENFFKKWSNGGFSQDSAISENTIHIDGVRNVHLSSQTYNTLIDTYGKAGQIEEASDMLNQMLKEGILPTTVTLNTLIHMNGNNGKLEELDELMGKMEELRCVPDTRTYNILISIYTKLGDIYKANSYFEKMKKAGLEPDVVSYRTLLRAYSTRRLVSEAEDLMREMNDRGLEFDEYTQSALLRMYIDAGMLEKSWSWFMRFHLKGDMSSECYAADIDAYGQRGLVEFAERAFFCREKHARLTLLEFNVMIKAYGIANNHEKACQLFDSMESQGVEPDKCSYNSLIQILSTADLPRRAMPYLKMMQEAGLVSDCIQYCALMSNFVRLDELETAEDLYKEMLRNDVPRDIVVYGVLINAFAEAGNIEKVTSYVDEAKEAGLTLNNVIYNSLIKLYTKVGHLREAEIAYRMLQSSETGADVYSSNCMIDLYSKRAMLEEGRSVFRDLKNRGIANEFTYVMMLCLYRRIGRTDKAFQIAKRMREFGLLKDPMSYNQVLGVYILDGRIREAAVTFKEMNAAGISPDDSTFRLLGLLLTRCGISKHAIGKMEVSAKRDLNVGIQAYLSALSAIAMTDDHGTT</sequence>
<organism evidence="1 2">
    <name type="scientific">Melastoma candidum</name>
    <dbReference type="NCBI Taxonomy" id="119954"/>
    <lineage>
        <taxon>Eukaryota</taxon>
        <taxon>Viridiplantae</taxon>
        <taxon>Streptophyta</taxon>
        <taxon>Embryophyta</taxon>
        <taxon>Tracheophyta</taxon>
        <taxon>Spermatophyta</taxon>
        <taxon>Magnoliopsida</taxon>
        <taxon>eudicotyledons</taxon>
        <taxon>Gunneridae</taxon>
        <taxon>Pentapetalae</taxon>
        <taxon>rosids</taxon>
        <taxon>malvids</taxon>
        <taxon>Myrtales</taxon>
        <taxon>Melastomataceae</taxon>
        <taxon>Melastomatoideae</taxon>
        <taxon>Melastomateae</taxon>
        <taxon>Melastoma</taxon>
    </lineage>
</organism>
<evidence type="ECO:0000313" key="2">
    <source>
        <dbReference type="Proteomes" id="UP001057402"/>
    </source>
</evidence>
<gene>
    <name evidence="1" type="ORF">MLD38_016600</name>
</gene>
<proteinExistence type="predicted"/>
<protein>
    <submittedName>
        <fullName evidence="1">Uncharacterized protein</fullName>
    </submittedName>
</protein>
<dbReference type="EMBL" id="CM042884">
    <property type="protein sequence ID" value="KAI4367980.1"/>
    <property type="molecule type" value="Genomic_DNA"/>
</dbReference>
<name>A0ACB9QMX2_9MYRT</name>
<reference evidence="2" key="1">
    <citation type="journal article" date="2023" name="Front. Plant Sci.">
        <title>Chromosomal-level genome assembly of Melastoma candidum provides insights into trichome evolution.</title>
        <authorList>
            <person name="Zhong Y."/>
            <person name="Wu W."/>
            <person name="Sun C."/>
            <person name="Zou P."/>
            <person name="Liu Y."/>
            <person name="Dai S."/>
            <person name="Zhou R."/>
        </authorList>
    </citation>
    <scope>NUCLEOTIDE SEQUENCE [LARGE SCALE GENOMIC DNA]</scope>
</reference>
<dbReference type="Proteomes" id="UP001057402">
    <property type="component" value="Chromosome 5"/>
</dbReference>